<comment type="similarity">
    <text evidence="2">Belongs to the aminoglycoside phosphotransferase family.</text>
</comment>
<keyword evidence="7" id="KW-0808">Transferase</keyword>
<keyword evidence="18" id="KW-1185">Reference proteome</keyword>
<evidence type="ECO:0000256" key="1">
    <source>
        <dbReference type="ARBA" id="ARBA00004964"/>
    </source>
</evidence>
<dbReference type="InterPro" id="IPR011009">
    <property type="entry name" value="Kinase-like_dom_sf"/>
</dbReference>
<organism evidence="17 18">
    <name type="scientific">Streptantibioticus ferralitis</name>
    <dbReference type="NCBI Taxonomy" id="236510"/>
    <lineage>
        <taxon>Bacteria</taxon>
        <taxon>Bacillati</taxon>
        <taxon>Actinomycetota</taxon>
        <taxon>Actinomycetes</taxon>
        <taxon>Kitasatosporales</taxon>
        <taxon>Streptomycetaceae</taxon>
        <taxon>Streptantibioticus</taxon>
    </lineage>
</organism>
<keyword evidence="11" id="KW-0320">Glycogen biosynthesis</keyword>
<evidence type="ECO:0000256" key="4">
    <source>
        <dbReference type="ARBA" id="ARBA00011962"/>
    </source>
</evidence>
<evidence type="ECO:0000256" key="10">
    <source>
        <dbReference type="ARBA" id="ARBA00022840"/>
    </source>
</evidence>
<dbReference type="EMBL" id="JARHTQ010000001">
    <property type="protein sequence ID" value="MDF2254432.1"/>
    <property type="molecule type" value="Genomic_DNA"/>
</dbReference>
<keyword evidence="12" id="KW-0119">Carbohydrate metabolism</keyword>
<evidence type="ECO:0000256" key="5">
    <source>
        <dbReference type="ARBA" id="ARBA00013882"/>
    </source>
</evidence>
<dbReference type="SUPFAM" id="SSF56112">
    <property type="entry name" value="Protein kinase-like (PK-like)"/>
    <property type="match status" value="1"/>
</dbReference>
<gene>
    <name evidence="17" type="ORF">P2L57_01415</name>
</gene>
<feature type="compositionally biased region" description="Low complexity" evidence="15">
    <location>
        <begin position="27"/>
        <end position="36"/>
    </location>
</feature>
<comment type="caution">
    <text evidence="17">The sequence shown here is derived from an EMBL/GenBank/DDBJ whole genome shotgun (WGS) entry which is preliminary data.</text>
</comment>
<evidence type="ECO:0000256" key="9">
    <source>
        <dbReference type="ARBA" id="ARBA00022777"/>
    </source>
</evidence>
<evidence type="ECO:0000256" key="8">
    <source>
        <dbReference type="ARBA" id="ARBA00022741"/>
    </source>
</evidence>
<evidence type="ECO:0000313" key="17">
    <source>
        <dbReference type="EMBL" id="MDF2254432.1"/>
    </source>
</evidence>
<keyword evidence="8" id="KW-0547">Nucleotide-binding</keyword>
<protein>
    <recommendedName>
        <fullName evidence="5">Maltokinase</fullName>
        <ecNumber evidence="4">2.7.1.175</ecNumber>
    </recommendedName>
    <alternativeName>
        <fullName evidence="13">Maltose-1-phosphate synthase</fullName>
    </alternativeName>
</protein>
<dbReference type="InterPro" id="IPR040999">
    <property type="entry name" value="Mak_N_cap"/>
</dbReference>
<dbReference type="Pfam" id="PF18085">
    <property type="entry name" value="Mak_N_cap"/>
    <property type="match status" value="1"/>
</dbReference>
<comment type="subunit">
    <text evidence="3">Monomer.</text>
</comment>
<dbReference type="EC" id="2.7.1.175" evidence="4"/>
<dbReference type="Proteomes" id="UP001220022">
    <property type="component" value="Unassembled WGS sequence"/>
</dbReference>
<evidence type="ECO:0000256" key="7">
    <source>
        <dbReference type="ARBA" id="ARBA00022679"/>
    </source>
</evidence>
<evidence type="ECO:0000256" key="2">
    <source>
        <dbReference type="ARBA" id="ARBA00006219"/>
    </source>
</evidence>
<comment type="pathway">
    <text evidence="1">Glycan biosynthesis; glycogen biosynthesis.</text>
</comment>
<keyword evidence="6" id="KW-0321">Glycogen metabolism</keyword>
<feature type="domain" description="Maltokinase N-terminal cap" evidence="16">
    <location>
        <begin position="71"/>
        <end position="163"/>
    </location>
</feature>
<evidence type="ECO:0000256" key="11">
    <source>
        <dbReference type="ARBA" id="ARBA00023056"/>
    </source>
</evidence>
<evidence type="ECO:0000313" key="18">
    <source>
        <dbReference type="Proteomes" id="UP001220022"/>
    </source>
</evidence>
<comment type="catalytic activity">
    <reaction evidence="14">
        <text>D-maltose + ATP = alpha-maltose 1-phosphate + ADP + H(+)</text>
        <dbReference type="Rhea" id="RHEA:31915"/>
        <dbReference type="ChEBI" id="CHEBI:15378"/>
        <dbReference type="ChEBI" id="CHEBI:17306"/>
        <dbReference type="ChEBI" id="CHEBI:30616"/>
        <dbReference type="ChEBI" id="CHEBI:63576"/>
        <dbReference type="ChEBI" id="CHEBI:456216"/>
        <dbReference type="EC" id="2.7.1.175"/>
    </reaction>
</comment>
<evidence type="ECO:0000256" key="6">
    <source>
        <dbReference type="ARBA" id="ARBA00022600"/>
    </source>
</evidence>
<evidence type="ECO:0000256" key="14">
    <source>
        <dbReference type="ARBA" id="ARBA00049067"/>
    </source>
</evidence>
<proteinExistence type="inferred from homology"/>
<dbReference type="Gene3D" id="3.90.1200.10">
    <property type="match status" value="1"/>
</dbReference>
<evidence type="ECO:0000256" key="12">
    <source>
        <dbReference type="ARBA" id="ARBA00023277"/>
    </source>
</evidence>
<evidence type="ECO:0000256" key="15">
    <source>
        <dbReference type="SAM" id="MobiDB-lite"/>
    </source>
</evidence>
<sequence>MSDTSRLRPPVTGQDPCQEPAYDADHPAPGTRPGAAGRTGTGFGDGTAVRARTSLAGSGLLQALTPLLREWLPRQRWFAGKGRPISGFDLVSAVELLPLDGRVGGAGLLHLLLDVNQPGVPPDCYQLVLGTRPLLPPPLAPALIGHATGGPLAGLTVYEALYDPRLATLLLERLRTPGRTGPLRFSAESGISIPAGLAPRLSGIEQSNSSVVYGDTFILKLFRRVSPGANPDLELPLALARTGSTRVAAPVAWVEALGLHGEPATLGVLQRYLPGSVDGWQLALAAVAAHDDFTGHARSLGGATAEVHAALARALPGATLRRQQIRLLATAMADRLDAAAAAVPALGRYAERLRGAFHDLAELSRSAVELPAQRIHGDLHLGQALHTSAQGWVLIDFEGEPARPLSERRRPQSPVQDIAGMLRSFDYAARHHDPAAPDAAAWAERHRAAFCAGYAERSGHDPRDARVLLRAYETDKAVYEVLYEARHRPEWLPIPMAAIQRLSEPAPR</sequence>
<evidence type="ECO:0000259" key="16">
    <source>
        <dbReference type="Pfam" id="PF18085"/>
    </source>
</evidence>
<evidence type="ECO:0000256" key="3">
    <source>
        <dbReference type="ARBA" id="ARBA00011245"/>
    </source>
</evidence>
<dbReference type="RefSeq" id="WP_275806820.1">
    <property type="nucleotide sequence ID" value="NZ_BAAANM010000005.1"/>
</dbReference>
<accession>A0ABT5YST2</accession>
<feature type="region of interest" description="Disordered" evidence="15">
    <location>
        <begin position="1"/>
        <end position="45"/>
    </location>
</feature>
<keyword evidence="9" id="KW-0418">Kinase</keyword>
<reference evidence="17 18" key="1">
    <citation type="submission" date="2023-03" db="EMBL/GenBank/DDBJ databases">
        <title>Draft genome sequence of type strain Streptomyces ferralitis JCM 14344.</title>
        <authorList>
            <person name="Klaysubun C."/>
            <person name="Duangmal K."/>
        </authorList>
    </citation>
    <scope>NUCLEOTIDE SEQUENCE [LARGE SCALE GENOMIC DNA]</scope>
    <source>
        <strain evidence="17 18">JCM 14344</strain>
    </source>
</reference>
<name>A0ABT5YST2_9ACTN</name>
<keyword evidence="10" id="KW-0067">ATP-binding</keyword>
<evidence type="ECO:0000256" key="13">
    <source>
        <dbReference type="ARBA" id="ARBA00031251"/>
    </source>
</evidence>